<dbReference type="Pfam" id="PF00753">
    <property type="entry name" value="Lactamase_B"/>
    <property type="match status" value="1"/>
</dbReference>
<proteinExistence type="predicted"/>
<sequence>MIAYTVLTITKDLGFTKSIIHPAAIRDESGIILFDAGYPDQADDIEQALAEMGGTVADITAIVLSHHDHDHIGSLAELKRRNPKIRVLSSEKEADYISGKKQSLRLLQALEYNKSLSGEEKEFGERFARYLETVEHCPVDDVVQDMDYICGGVKVIETPGHTPGHISLLLEDEKLLLAGDALAIEDGRLAKANPKFTLDKKEALRSVKKIKNLHLERISCYHGNMYTGPVEKELARILVEERDL</sequence>
<dbReference type="AlphaFoldDB" id="A0A4R8MBN3"/>
<name>A0A4R8MBN3_9BACT</name>
<dbReference type="SMART" id="SM00849">
    <property type="entry name" value="Lactamase_B"/>
    <property type="match status" value="1"/>
</dbReference>
<keyword evidence="3" id="KW-1185">Reference proteome</keyword>
<dbReference type="OrthoDB" id="9761531at2"/>
<dbReference type="Gene3D" id="3.60.15.10">
    <property type="entry name" value="Ribonuclease Z/Hydroxyacylglutathione hydrolase-like"/>
    <property type="match status" value="1"/>
</dbReference>
<feature type="domain" description="Metallo-beta-lactamase" evidence="1">
    <location>
        <begin position="19"/>
        <end position="222"/>
    </location>
</feature>
<organism evidence="2 3">
    <name type="scientific">Aminivibrio pyruvatiphilus</name>
    <dbReference type="NCBI Taxonomy" id="1005740"/>
    <lineage>
        <taxon>Bacteria</taxon>
        <taxon>Thermotogati</taxon>
        <taxon>Synergistota</taxon>
        <taxon>Synergistia</taxon>
        <taxon>Synergistales</taxon>
        <taxon>Aminobacteriaceae</taxon>
        <taxon>Aminivibrio</taxon>
    </lineage>
</organism>
<dbReference type="RefSeq" id="WP_133957324.1">
    <property type="nucleotide sequence ID" value="NZ_SORI01000006.1"/>
</dbReference>
<dbReference type="EMBL" id="SORI01000006">
    <property type="protein sequence ID" value="TDY61275.1"/>
    <property type="molecule type" value="Genomic_DNA"/>
</dbReference>
<evidence type="ECO:0000313" key="3">
    <source>
        <dbReference type="Proteomes" id="UP000295066"/>
    </source>
</evidence>
<gene>
    <name evidence="2" type="ORF">C8D99_106130</name>
</gene>
<protein>
    <submittedName>
        <fullName evidence="2">Glyoxylase-like metal-dependent hydrolase (Beta-lactamase superfamily II)</fullName>
    </submittedName>
</protein>
<comment type="caution">
    <text evidence="2">The sequence shown here is derived from an EMBL/GenBank/DDBJ whole genome shotgun (WGS) entry which is preliminary data.</text>
</comment>
<dbReference type="CDD" id="cd07721">
    <property type="entry name" value="yflN-like_MBL-fold"/>
    <property type="match status" value="1"/>
</dbReference>
<dbReference type="InterPro" id="IPR001279">
    <property type="entry name" value="Metallo-B-lactamas"/>
</dbReference>
<dbReference type="GO" id="GO:0016787">
    <property type="term" value="F:hydrolase activity"/>
    <property type="evidence" value="ECO:0007669"/>
    <property type="project" value="UniProtKB-KW"/>
</dbReference>
<evidence type="ECO:0000259" key="1">
    <source>
        <dbReference type="SMART" id="SM00849"/>
    </source>
</evidence>
<dbReference type="Proteomes" id="UP000295066">
    <property type="component" value="Unassembled WGS sequence"/>
</dbReference>
<evidence type="ECO:0000313" key="2">
    <source>
        <dbReference type="EMBL" id="TDY61275.1"/>
    </source>
</evidence>
<dbReference type="InterPro" id="IPR036866">
    <property type="entry name" value="RibonucZ/Hydroxyglut_hydro"/>
</dbReference>
<dbReference type="InterPro" id="IPR050855">
    <property type="entry name" value="NDM-1-like"/>
</dbReference>
<dbReference type="PANTHER" id="PTHR42951">
    <property type="entry name" value="METALLO-BETA-LACTAMASE DOMAIN-CONTAINING"/>
    <property type="match status" value="1"/>
</dbReference>
<reference evidence="2 3" key="1">
    <citation type="submission" date="2019-03" db="EMBL/GenBank/DDBJ databases">
        <title>Genomic Encyclopedia of Type Strains, Phase IV (KMG-IV): sequencing the most valuable type-strain genomes for metagenomic binning, comparative biology and taxonomic classification.</title>
        <authorList>
            <person name="Goeker M."/>
        </authorList>
    </citation>
    <scope>NUCLEOTIDE SEQUENCE [LARGE SCALE GENOMIC DNA]</scope>
    <source>
        <strain evidence="2 3">DSM 25964</strain>
    </source>
</reference>
<dbReference type="PANTHER" id="PTHR42951:SF15">
    <property type="entry name" value="METALLO-BETA-LACTAMASE SUPERFAMILY PROTEIN"/>
    <property type="match status" value="1"/>
</dbReference>
<accession>A0A4R8MBN3</accession>
<keyword evidence="2" id="KW-0378">Hydrolase</keyword>
<dbReference type="SUPFAM" id="SSF56281">
    <property type="entry name" value="Metallo-hydrolase/oxidoreductase"/>
    <property type="match status" value="1"/>
</dbReference>